<dbReference type="NCBIfam" id="TIGR00018">
    <property type="entry name" value="panC"/>
    <property type="match status" value="1"/>
</dbReference>
<dbReference type="PANTHER" id="PTHR21299:SF1">
    <property type="entry name" value="PANTOATE--BETA-ALANINE LIGASE"/>
    <property type="match status" value="1"/>
</dbReference>
<dbReference type="HAMAP" id="MF_00158">
    <property type="entry name" value="PanC"/>
    <property type="match status" value="1"/>
</dbReference>
<dbReference type="CDD" id="cd00560">
    <property type="entry name" value="PanC"/>
    <property type="match status" value="1"/>
</dbReference>
<feature type="binding site" evidence="8">
    <location>
        <begin position="184"/>
        <end position="187"/>
    </location>
    <ligand>
        <name>ATP</name>
        <dbReference type="ChEBI" id="CHEBI:30616"/>
    </ligand>
</feature>
<dbReference type="EC" id="6.3.2.1" evidence="8"/>
<dbReference type="GO" id="GO:0005829">
    <property type="term" value="C:cytosol"/>
    <property type="evidence" value="ECO:0007669"/>
    <property type="project" value="TreeGrafter"/>
</dbReference>
<comment type="subcellular location">
    <subcellularLocation>
        <location evidence="8">Cytoplasm</location>
    </subcellularLocation>
</comment>
<dbReference type="RefSeq" id="WP_106567973.1">
    <property type="nucleotide sequence ID" value="NZ_PYGF01000008.1"/>
</dbReference>
<dbReference type="EMBL" id="PYGF01000008">
    <property type="protein sequence ID" value="PSL02962.1"/>
    <property type="molecule type" value="Genomic_DNA"/>
</dbReference>
<evidence type="ECO:0000256" key="3">
    <source>
        <dbReference type="ARBA" id="ARBA00022598"/>
    </source>
</evidence>
<keyword evidence="8" id="KW-0963">Cytoplasm</keyword>
<comment type="similarity">
    <text evidence="2 8">Belongs to the pantothenate synthetase family.</text>
</comment>
<evidence type="ECO:0000256" key="5">
    <source>
        <dbReference type="ARBA" id="ARBA00022741"/>
    </source>
</evidence>
<keyword evidence="10" id="KW-1185">Reference proteome</keyword>
<evidence type="ECO:0000256" key="8">
    <source>
        <dbReference type="HAMAP-Rule" id="MF_00158"/>
    </source>
</evidence>
<dbReference type="Pfam" id="PF02569">
    <property type="entry name" value="Pantoate_ligase"/>
    <property type="match status" value="1"/>
</dbReference>
<evidence type="ECO:0000256" key="1">
    <source>
        <dbReference type="ARBA" id="ARBA00004990"/>
    </source>
</evidence>
<gene>
    <name evidence="8" type="primary">panC</name>
    <name evidence="9" type="ORF">CLV48_10871</name>
</gene>
<comment type="subunit">
    <text evidence="8">Homodimer.</text>
</comment>
<dbReference type="OrthoDB" id="9773087at2"/>
<protein>
    <recommendedName>
        <fullName evidence="8">Pantothenate synthetase</fullName>
        <shortName evidence="8">PS</shortName>
        <ecNumber evidence="8">6.3.2.1</ecNumber>
    </recommendedName>
    <alternativeName>
        <fullName evidence="8">Pantoate--beta-alanine ligase</fullName>
    </alternativeName>
    <alternativeName>
        <fullName evidence="8">Pantoate-activating enzyme</fullName>
    </alternativeName>
</protein>
<comment type="pathway">
    <text evidence="1 8">Cofactor biosynthesis; (R)-pantothenate biosynthesis; (R)-pantothenate from (R)-pantoate and beta-alanine: step 1/1.</text>
</comment>
<dbReference type="InterPro" id="IPR004821">
    <property type="entry name" value="Cyt_trans-like"/>
</dbReference>
<dbReference type="Gene3D" id="3.30.1300.10">
    <property type="entry name" value="Pantoate-beta-alanine ligase, C-terminal domain"/>
    <property type="match status" value="1"/>
</dbReference>
<dbReference type="Gene3D" id="3.40.50.620">
    <property type="entry name" value="HUPs"/>
    <property type="match status" value="1"/>
</dbReference>
<feature type="binding site" evidence="8">
    <location>
        <begin position="147"/>
        <end position="150"/>
    </location>
    <ligand>
        <name>ATP</name>
        <dbReference type="ChEBI" id="CHEBI:30616"/>
    </ligand>
</feature>
<feature type="binding site" evidence="8">
    <location>
        <position position="176"/>
    </location>
    <ligand>
        <name>ATP</name>
        <dbReference type="ChEBI" id="CHEBI:30616"/>
    </ligand>
</feature>
<feature type="active site" description="Proton donor" evidence="8">
    <location>
        <position position="37"/>
    </location>
</feature>
<dbReference type="Proteomes" id="UP000240708">
    <property type="component" value="Unassembled WGS sequence"/>
</dbReference>
<feature type="binding site" evidence="8">
    <location>
        <position position="61"/>
    </location>
    <ligand>
        <name>(R)-pantoate</name>
        <dbReference type="ChEBI" id="CHEBI:15980"/>
    </ligand>
</feature>
<dbReference type="SUPFAM" id="SSF52374">
    <property type="entry name" value="Nucleotidylyl transferase"/>
    <property type="match status" value="1"/>
</dbReference>
<feature type="binding site" evidence="8">
    <location>
        <position position="153"/>
    </location>
    <ligand>
        <name>(R)-pantoate</name>
        <dbReference type="ChEBI" id="CHEBI:15980"/>
    </ligand>
</feature>
<evidence type="ECO:0000256" key="2">
    <source>
        <dbReference type="ARBA" id="ARBA00009256"/>
    </source>
</evidence>
<dbReference type="InterPro" id="IPR003721">
    <property type="entry name" value="Pantoate_ligase"/>
</dbReference>
<sequence>MKILPTKDAVKKFLLSLPNSQTTVGLVPTMGALHEGHLDLVRKAKENSDIVIVSIFVNPTQFNNPDDFAKYPKTLDKDLDLLKNIGVDAVFVPDNQEVYPESPLIKIDFGDLERVLEGSFRPGHFNGVGIVVSKLLNIVKPHKAYFGQKDLQQVAVIKRLVKDLSFDVEIIVVPTVREASGLALSSRNLRLSPVQRENALVLYKSLSFAKTELLKGESWFTIKSEVENQFQQTPEVELEYFELVDSDKMTVLESLQEGISLSICTAAYVGDVRLIDNISVNH</sequence>
<keyword evidence="6 8" id="KW-0067">ATP-binding</keyword>
<dbReference type="UniPathway" id="UPA00028">
    <property type="reaction ID" value="UER00005"/>
</dbReference>
<evidence type="ECO:0000256" key="6">
    <source>
        <dbReference type="ARBA" id="ARBA00022840"/>
    </source>
</evidence>
<keyword evidence="5 8" id="KW-0547">Nucleotide-binding</keyword>
<keyword evidence="4 8" id="KW-0566">Pantothenate biosynthesis</keyword>
<comment type="caution">
    <text evidence="9">The sequence shown here is derived from an EMBL/GenBank/DDBJ whole genome shotgun (WGS) entry which is preliminary data.</text>
</comment>
<evidence type="ECO:0000256" key="4">
    <source>
        <dbReference type="ARBA" id="ARBA00022655"/>
    </source>
</evidence>
<organism evidence="9 10">
    <name type="scientific">Cecembia rubra</name>
    <dbReference type="NCBI Taxonomy" id="1485585"/>
    <lineage>
        <taxon>Bacteria</taxon>
        <taxon>Pseudomonadati</taxon>
        <taxon>Bacteroidota</taxon>
        <taxon>Cytophagia</taxon>
        <taxon>Cytophagales</taxon>
        <taxon>Cyclobacteriaceae</taxon>
        <taxon>Cecembia</taxon>
    </lineage>
</organism>
<dbReference type="InterPro" id="IPR042176">
    <property type="entry name" value="Pantoate_ligase_C"/>
</dbReference>
<evidence type="ECO:0000313" key="9">
    <source>
        <dbReference type="EMBL" id="PSL02962.1"/>
    </source>
</evidence>
<dbReference type="PANTHER" id="PTHR21299">
    <property type="entry name" value="CYTIDYLATE KINASE/PANTOATE-BETA-ALANINE LIGASE"/>
    <property type="match status" value="1"/>
</dbReference>
<comment type="miscellaneous">
    <text evidence="8">The reaction proceeds by a bi uni uni bi ping pong mechanism.</text>
</comment>
<feature type="binding site" evidence="8">
    <location>
        <position position="61"/>
    </location>
    <ligand>
        <name>beta-alanine</name>
        <dbReference type="ChEBI" id="CHEBI:57966"/>
    </ligand>
</feature>
<dbReference type="GO" id="GO:0005524">
    <property type="term" value="F:ATP binding"/>
    <property type="evidence" value="ECO:0007669"/>
    <property type="project" value="UniProtKB-KW"/>
</dbReference>
<dbReference type="AlphaFoldDB" id="A0A2P8E0G7"/>
<dbReference type="InterPro" id="IPR014729">
    <property type="entry name" value="Rossmann-like_a/b/a_fold"/>
</dbReference>
<keyword evidence="3 8" id="KW-0436">Ligase</keyword>
<evidence type="ECO:0000256" key="7">
    <source>
        <dbReference type="ARBA" id="ARBA00048258"/>
    </source>
</evidence>
<dbReference type="GO" id="GO:0015940">
    <property type="term" value="P:pantothenate biosynthetic process"/>
    <property type="evidence" value="ECO:0007669"/>
    <property type="project" value="UniProtKB-UniRule"/>
</dbReference>
<dbReference type="FunFam" id="3.40.50.620:FF:000013">
    <property type="entry name" value="Pantothenate synthetase"/>
    <property type="match status" value="1"/>
</dbReference>
<reference evidence="9 10" key="1">
    <citation type="submission" date="2018-03" db="EMBL/GenBank/DDBJ databases">
        <title>Genomic Encyclopedia of Archaeal and Bacterial Type Strains, Phase II (KMG-II): from individual species to whole genera.</title>
        <authorList>
            <person name="Goeker M."/>
        </authorList>
    </citation>
    <scope>NUCLEOTIDE SEQUENCE [LARGE SCALE GENOMIC DNA]</scope>
    <source>
        <strain evidence="9 10">DSM 28057</strain>
    </source>
</reference>
<name>A0A2P8E0G7_9BACT</name>
<dbReference type="GO" id="GO:0004592">
    <property type="term" value="F:pantoate-beta-alanine ligase activity"/>
    <property type="evidence" value="ECO:0007669"/>
    <property type="project" value="UniProtKB-UniRule"/>
</dbReference>
<accession>A0A2P8E0G7</accession>
<comment type="function">
    <text evidence="8">Catalyzes the condensation of pantoate with beta-alanine in an ATP-dependent reaction via a pantoyl-adenylate intermediate.</text>
</comment>
<proteinExistence type="inferred from homology"/>
<comment type="catalytic activity">
    <reaction evidence="7 8">
        <text>(R)-pantoate + beta-alanine + ATP = (R)-pantothenate + AMP + diphosphate + H(+)</text>
        <dbReference type="Rhea" id="RHEA:10912"/>
        <dbReference type="ChEBI" id="CHEBI:15378"/>
        <dbReference type="ChEBI" id="CHEBI:15980"/>
        <dbReference type="ChEBI" id="CHEBI:29032"/>
        <dbReference type="ChEBI" id="CHEBI:30616"/>
        <dbReference type="ChEBI" id="CHEBI:33019"/>
        <dbReference type="ChEBI" id="CHEBI:57966"/>
        <dbReference type="ChEBI" id="CHEBI:456215"/>
        <dbReference type="EC" id="6.3.2.1"/>
    </reaction>
</comment>
<feature type="binding site" evidence="8">
    <location>
        <begin position="30"/>
        <end position="37"/>
    </location>
    <ligand>
        <name>ATP</name>
        <dbReference type="ChEBI" id="CHEBI:30616"/>
    </ligand>
</feature>
<evidence type="ECO:0000313" key="10">
    <source>
        <dbReference type="Proteomes" id="UP000240708"/>
    </source>
</evidence>
<dbReference type="NCBIfam" id="TIGR00125">
    <property type="entry name" value="cyt_tran_rel"/>
    <property type="match status" value="1"/>
</dbReference>